<evidence type="ECO:0000256" key="6">
    <source>
        <dbReference type="PIRSR" id="PIRSR000106-2"/>
    </source>
</evidence>
<evidence type="ECO:0000256" key="4">
    <source>
        <dbReference type="ARBA" id="ARBA00023002"/>
    </source>
</evidence>
<evidence type="ECO:0000256" key="5">
    <source>
        <dbReference type="PIRSR" id="PIRSR000106-1"/>
    </source>
</evidence>
<dbReference type="SMART" id="SM01274">
    <property type="entry name" value="malic"/>
    <property type="match status" value="1"/>
</dbReference>
<feature type="domain" description="Malic enzyme N-terminal" evidence="11">
    <location>
        <begin position="145"/>
        <end position="324"/>
    </location>
</feature>
<evidence type="ECO:0000256" key="2">
    <source>
        <dbReference type="ARBA" id="ARBA00008785"/>
    </source>
</evidence>
<dbReference type="Pfam" id="PF03949">
    <property type="entry name" value="Malic_M"/>
    <property type="match status" value="1"/>
</dbReference>
<feature type="binding site" evidence="6">
    <location>
        <position position="526"/>
    </location>
    <ligand>
        <name>(S)-malate</name>
        <dbReference type="ChEBI" id="CHEBI:15589"/>
    </ligand>
</feature>
<dbReference type="Gene3D" id="3.40.50.720">
    <property type="entry name" value="NAD(P)-binding Rossmann-like Domain"/>
    <property type="match status" value="1"/>
</dbReference>
<dbReference type="NCBIfam" id="NF010052">
    <property type="entry name" value="PRK13529.1"/>
    <property type="match status" value="1"/>
</dbReference>
<feature type="binding site" evidence="7">
    <location>
        <position position="333"/>
    </location>
    <ligand>
        <name>a divalent metal cation</name>
        <dbReference type="ChEBI" id="CHEBI:60240"/>
    </ligand>
</feature>
<feature type="active site" description="Proton acceptor" evidence="5">
    <location>
        <position position="238"/>
    </location>
</feature>
<feature type="domain" description="Malic enzyme NAD-binding" evidence="10">
    <location>
        <begin position="334"/>
        <end position="595"/>
    </location>
</feature>
<protein>
    <recommendedName>
        <fullName evidence="8">Malic enzyme</fullName>
    </recommendedName>
</protein>
<feature type="binding site" evidence="6">
    <location>
        <position position="481"/>
    </location>
    <ligand>
        <name>(S)-malate</name>
        <dbReference type="ChEBI" id="CHEBI:15589"/>
    </ligand>
</feature>
<dbReference type="Proteomes" id="UP000195557">
    <property type="component" value="Unassembled WGS sequence"/>
</dbReference>
<dbReference type="PANTHER" id="PTHR23406">
    <property type="entry name" value="MALIC ENZYME-RELATED"/>
    <property type="match status" value="1"/>
</dbReference>
<accession>A0A1Y5IAQ3</accession>
<sequence length="639" mass="71163">MFINIRRAVRARVRAHACPVASARHVFVRASSLLTTEEQLKTTHDEDEERSRASSMVEPTTGMHRRATDDVVVMHPDTSRGIEVLHNPVYNKGTSFTASERERLGVRGLVPPRFFPIGQQATKIWAQNQSLERPLDKWQHLQDLKDRNETLFYRLVHDHIEELAPIIYTPTVGDACLNFSKLLRRARGMYFSVDDRGDINSMMFNWKRSVSVIVVTDGSRILGLGDLGTNGMGISQGKVDLYVAGGGFDPQHVLPVVLDVGTNNEDLLNDPYYLGVPRKRLEGEEYYAFIEEFIRGVRNRWPNALIQFEDFQTKHANKILQRYRNDVLCFNDDIQGTAAVVLAGLYGAMKCLGGHRKDIVKQTFVMCGAGSAGSGIASFIHQALVANGLSEDEAYQRFYIIDKDGLITHDRNLDAPGMEPIRPFARARSDLPDGTRLLDVIEKARPTTLMGVSTVSGLFTREVLQKMGEINERPIIMPLSNPTSRAECTAQQAAEATGGRAIFSAGSPFEDVEMPNGHVMKANQGNNFYVFPGVGLGALLSKSSVISDGMLQAAAMAVPAMLTREQHESGTIFPRINRIRDISAYVAIKVIEAAAREGRVPEDIRKIVSKGEEALREYVYSTMWIPNYRPTVFSCSSRK</sequence>
<dbReference type="InterPro" id="IPR037062">
    <property type="entry name" value="Malic_N_dom_sf"/>
</dbReference>
<dbReference type="AlphaFoldDB" id="A0A1Y5IAQ3"/>
<evidence type="ECO:0000256" key="3">
    <source>
        <dbReference type="ARBA" id="ARBA00022723"/>
    </source>
</evidence>
<dbReference type="GO" id="GO:0006108">
    <property type="term" value="P:malate metabolic process"/>
    <property type="evidence" value="ECO:0007669"/>
    <property type="project" value="TreeGrafter"/>
</dbReference>
<dbReference type="Gene3D" id="3.40.50.10380">
    <property type="entry name" value="Malic enzyme, N-terminal domain"/>
    <property type="match status" value="1"/>
</dbReference>
<dbReference type="InterPro" id="IPR036291">
    <property type="entry name" value="NAD(P)-bd_dom_sf"/>
</dbReference>
<evidence type="ECO:0000256" key="8">
    <source>
        <dbReference type="RuleBase" id="RU003426"/>
    </source>
</evidence>
<dbReference type="GO" id="GO:0004471">
    <property type="term" value="F:malate dehydrogenase (decarboxylating) (NAD+) activity"/>
    <property type="evidence" value="ECO:0007669"/>
    <property type="project" value="TreeGrafter"/>
</dbReference>
<feature type="compositionally biased region" description="Basic and acidic residues" evidence="9">
    <location>
        <begin position="38"/>
        <end position="52"/>
    </location>
</feature>
<feature type="active site" description="Proton donor" evidence="5">
    <location>
        <position position="168"/>
    </location>
</feature>
<evidence type="ECO:0000259" key="10">
    <source>
        <dbReference type="SMART" id="SM00919"/>
    </source>
</evidence>
<comment type="cofactor">
    <cofactor evidence="7">
        <name>Mg(2+)</name>
        <dbReference type="ChEBI" id="CHEBI:18420"/>
    </cofactor>
    <cofactor evidence="7">
        <name>Mn(2+)</name>
        <dbReference type="ChEBI" id="CHEBI:29035"/>
    </cofactor>
    <text evidence="7">Divalent metal cations. Prefers magnesium or manganese.</text>
</comment>
<dbReference type="FunFam" id="3.40.50.720:FF:000182">
    <property type="entry name" value="NAD-dependent malic enzyme"/>
    <property type="match status" value="1"/>
</dbReference>
<dbReference type="eggNOG" id="KOG1257">
    <property type="taxonomic scope" value="Eukaryota"/>
</dbReference>
<reference evidence="12" key="1">
    <citation type="submission" date="2017-04" db="EMBL/GenBank/DDBJ databases">
        <title>Population genomics of picophytoplankton unveils novel chromosome hypervariability.</title>
        <authorList>
            <consortium name="DOE Joint Genome Institute"/>
            <person name="Blanc-Mathieu R."/>
            <person name="Krasovec M."/>
            <person name="Hebrard M."/>
            <person name="Yau S."/>
            <person name="Desgranges E."/>
            <person name="Martin J."/>
            <person name="Schackwitz W."/>
            <person name="Kuo A."/>
            <person name="Salin G."/>
            <person name="Donnadieu C."/>
            <person name="Desdevises Y."/>
            <person name="Sanchez-Ferandin S."/>
            <person name="Moreau H."/>
            <person name="Rivals E."/>
            <person name="Grigoriev I.V."/>
            <person name="Grimsley N."/>
            <person name="Eyre-Walker A."/>
            <person name="Piganeau G."/>
        </authorList>
    </citation>
    <scope>NUCLEOTIDE SEQUENCE [LARGE SCALE GENOMIC DNA]</scope>
    <source>
        <strain evidence="12">RCC 1115</strain>
    </source>
</reference>
<dbReference type="Pfam" id="PF00390">
    <property type="entry name" value="malic"/>
    <property type="match status" value="1"/>
</dbReference>
<dbReference type="GO" id="GO:0046872">
    <property type="term" value="F:metal ion binding"/>
    <property type="evidence" value="ECO:0007669"/>
    <property type="project" value="UniProtKB-KW"/>
</dbReference>
<evidence type="ECO:0000259" key="11">
    <source>
        <dbReference type="SMART" id="SM01274"/>
    </source>
</evidence>
<proteinExistence type="inferred from homology"/>
<dbReference type="SUPFAM" id="SSF51735">
    <property type="entry name" value="NAD(P)-binding Rossmann-fold domains"/>
    <property type="match status" value="1"/>
</dbReference>
<dbReference type="PRINTS" id="PR00072">
    <property type="entry name" value="MALOXRDTASE"/>
</dbReference>
<dbReference type="InterPro" id="IPR012302">
    <property type="entry name" value="Malic_NAD-bd"/>
</dbReference>
<dbReference type="PIRSF" id="PIRSF000106">
    <property type="entry name" value="ME"/>
    <property type="match status" value="1"/>
</dbReference>
<dbReference type="PROSITE" id="PS00331">
    <property type="entry name" value="MALIC_ENZYMES"/>
    <property type="match status" value="1"/>
</dbReference>
<dbReference type="InterPro" id="IPR012301">
    <property type="entry name" value="Malic_N_dom"/>
</dbReference>
<feature type="binding site" evidence="6">
    <location>
        <position position="220"/>
    </location>
    <ligand>
        <name>(S)-malate</name>
        <dbReference type="ChEBI" id="CHEBI:15589"/>
    </ligand>
</feature>
<evidence type="ECO:0000256" key="1">
    <source>
        <dbReference type="ARBA" id="ARBA00001936"/>
    </source>
</evidence>
<evidence type="ECO:0000256" key="7">
    <source>
        <dbReference type="PIRSR" id="PIRSR000106-3"/>
    </source>
</evidence>
<feature type="region of interest" description="Disordered" evidence="9">
    <location>
        <begin position="38"/>
        <end position="61"/>
    </location>
</feature>
<comment type="similarity">
    <text evidence="2 8">Belongs to the malic enzymes family.</text>
</comment>
<comment type="cofactor">
    <cofactor evidence="1">
        <name>Mn(2+)</name>
        <dbReference type="ChEBI" id="CHEBI:29035"/>
    </cofactor>
</comment>
<dbReference type="GO" id="GO:0051287">
    <property type="term" value="F:NAD binding"/>
    <property type="evidence" value="ECO:0007669"/>
    <property type="project" value="InterPro"/>
</dbReference>
<feature type="binding site" evidence="7">
    <location>
        <position position="309"/>
    </location>
    <ligand>
        <name>a divalent metal cation</name>
        <dbReference type="ChEBI" id="CHEBI:60240"/>
    </ligand>
</feature>
<keyword evidence="3 7" id="KW-0479">Metal-binding</keyword>
<dbReference type="CDD" id="cd05312">
    <property type="entry name" value="NAD_bind_1_malic_enz"/>
    <property type="match status" value="1"/>
</dbReference>
<dbReference type="EMBL" id="KZ155782">
    <property type="protein sequence ID" value="OUS46659.1"/>
    <property type="molecule type" value="Genomic_DNA"/>
</dbReference>
<evidence type="ECO:0000256" key="9">
    <source>
        <dbReference type="SAM" id="MobiDB-lite"/>
    </source>
</evidence>
<dbReference type="SUPFAM" id="SSF53223">
    <property type="entry name" value="Aminoacid dehydrogenase-like, N-terminal domain"/>
    <property type="match status" value="1"/>
</dbReference>
<organism evidence="12">
    <name type="scientific">Ostreococcus tauri</name>
    <name type="common">Marine green alga</name>
    <dbReference type="NCBI Taxonomy" id="70448"/>
    <lineage>
        <taxon>Eukaryota</taxon>
        <taxon>Viridiplantae</taxon>
        <taxon>Chlorophyta</taxon>
        <taxon>Mamiellophyceae</taxon>
        <taxon>Mamiellales</taxon>
        <taxon>Bathycoccaceae</taxon>
        <taxon>Ostreococcus</taxon>
    </lineage>
</organism>
<name>A0A1Y5IAQ3_OSTTA</name>
<dbReference type="PANTHER" id="PTHR23406:SF32">
    <property type="entry name" value="NADP-DEPENDENT MALIC ENZYME"/>
    <property type="match status" value="1"/>
</dbReference>
<feature type="binding site" evidence="7">
    <location>
        <position position="310"/>
    </location>
    <ligand>
        <name>a divalent metal cation</name>
        <dbReference type="ChEBI" id="CHEBI:60240"/>
    </ligand>
</feature>
<keyword evidence="4 8" id="KW-0560">Oxidoreductase</keyword>
<dbReference type="SMART" id="SM00919">
    <property type="entry name" value="Malic_M"/>
    <property type="match status" value="1"/>
</dbReference>
<dbReference type="InterPro" id="IPR046346">
    <property type="entry name" value="Aminoacid_DH-like_N_sf"/>
</dbReference>
<dbReference type="InterPro" id="IPR015884">
    <property type="entry name" value="Malic_enzyme_CS"/>
</dbReference>
<dbReference type="GO" id="GO:0005739">
    <property type="term" value="C:mitochondrion"/>
    <property type="evidence" value="ECO:0007669"/>
    <property type="project" value="TreeGrafter"/>
</dbReference>
<dbReference type="InterPro" id="IPR001891">
    <property type="entry name" value="Malic_OxRdtase"/>
</dbReference>
<gene>
    <name evidence="12" type="ORF">BE221DRAFT_9826</name>
</gene>
<evidence type="ECO:0000313" key="12">
    <source>
        <dbReference type="EMBL" id="OUS46659.1"/>
    </source>
</evidence>